<feature type="compositionally biased region" description="Polar residues" evidence="1">
    <location>
        <begin position="282"/>
        <end position="322"/>
    </location>
</feature>
<sequence length="707" mass="75939">MDKEKGRDLKRSGSSGGRSSPAKRPQRALSGRISSSTKPIPAPSSSPSKNVAVLNGSSYDRGGGGEESAMERWKKERAKAFVWGPRTSREDGRTGDGGGSCGSDGGGSHLSRTSLSTNGRLQSKESEDCNAVGHAMVPRKLRSAMNKRSSLSASPLLQDLKNKCHASNGNHMPCVNGPRRVKRNVLKEQITKDEEEAAETLSALASMIPDGRPINISQEGRTLEENSETTATVFSHSEASKEESTKILLPSASAAVKNPSSHMEKSIVETAKPEPSVLEQPAITSANQRLYPGSNGTAHSDFQRTSPSKNEQANDAISRDSLNSSNLLEAPLYSYSGNKSAHLDPLSAHKSEIHLGPFGSASSETQVQPLNQKTDNPTHYMNGKDTSHALWPDLPSSDNGHLTMLPSTKAAAWQDSVAGGCRTSSNGLSSSGSGLLTEKVDDDPLGIGKGSADRRSSWKRCTTHAYISHIIQSYQNTEKKHWFLPLTNQSKAKDGVHSGVQASNEATGLSSLNSMTSAGTSGSIMETTSEATIQTLSGFYIQQQQGTYHSLMPFPFSHGPGSSPSLDQLAAATAQQLQLPYHIGNSLYGPYGPQMLLSRGTAQHQQQQQIWQAHMDQHRPLLGIPTWQTMRLQDPSLLPCAQPPSIFPQLSREMQVRPYKSPSSQQLQQLLPIPSSSSSLRAKKPHGGGFATEGAPQLQLLCNAQRM</sequence>
<dbReference type="RefSeq" id="XP_029123183.1">
    <property type="nucleotide sequence ID" value="XM_029267350.1"/>
</dbReference>
<organism evidence="2 4">
    <name type="scientific">Elaeis guineensis var. tenera</name>
    <name type="common">Oil palm</name>
    <dbReference type="NCBI Taxonomy" id="51953"/>
    <lineage>
        <taxon>Eukaryota</taxon>
        <taxon>Viridiplantae</taxon>
        <taxon>Streptophyta</taxon>
        <taxon>Embryophyta</taxon>
        <taxon>Tracheophyta</taxon>
        <taxon>Spermatophyta</taxon>
        <taxon>Magnoliopsida</taxon>
        <taxon>Liliopsida</taxon>
        <taxon>Arecaceae</taxon>
        <taxon>Arecoideae</taxon>
        <taxon>Cocoseae</taxon>
        <taxon>Elaeidinae</taxon>
        <taxon>Elaeis</taxon>
    </lineage>
</organism>
<feature type="compositionally biased region" description="Polar residues" evidence="1">
    <location>
        <begin position="110"/>
        <end position="121"/>
    </location>
</feature>
<evidence type="ECO:0000313" key="2">
    <source>
        <dbReference type="Proteomes" id="UP000504607"/>
    </source>
</evidence>
<dbReference type="InterPro" id="IPR040305">
    <property type="entry name" value="At1g75730-like"/>
</dbReference>
<evidence type="ECO:0000313" key="3">
    <source>
        <dbReference type="RefSeq" id="XP_029123183.1"/>
    </source>
</evidence>
<evidence type="ECO:0000256" key="1">
    <source>
        <dbReference type="SAM" id="MobiDB-lite"/>
    </source>
</evidence>
<dbReference type="OrthoDB" id="778649at2759"/>
<feature type="region of interest" description="Disordered" evidence="1">
    <location>
        <begin position="1"/>
        <end position="129"/>
    </location>
</feature>
<feature type="compositionally biased region" description="Low complexity" evidence="1">
    <location>
        <begin position="34"/>
        <end position="48"/>
    </location>
</feature>
<feature type="compositionally biased region" description="Gly residues" evidence="1">
    <location>
        <begin position="95"/>
        <end position="108"/>
    </location>
</feature>
<feature type="region of interest" description="Disordered" evidence="1">
    <location>
        <begin position="655"/>
        <end position="694"/>
    </location>
</feature>
<feature type="compositionally biased region" description="Polar residues" evidence="1">
    <location>
        <begin position="360"/>
        <end position="379"/>
    </location>
</feature>
<feature type="compositionally biased region" description="Low complexity" evidence="1">
    <location>
        <begin position="661"/>
        <end position="680"/>
    </location>
</feature>
<dbReference type="Proteomes" id="UP000504607">
    <property type="component" value="Chromosome 11"/>
</dbReference>
<dbReference type="RefSeq" id="XP_029123184.1">
    <property type="nucleotide sequence ID" value="XM_029267351.1"/>
</dbReference>
<feature type="compositionally biased region" description="Basic and acidic residues" evidence="1">
    <location>
        <begin position="1"/>
        <end position="11"/>
    </location>
</feature>
<protein>
    <submittedName>
        <fullName evidence="3 4">Uncharacterized protein LOC105054400 isoform X1</fullName>
    </submittedName>
</protein>
<dbReference type="PANTHER" id="PTHR34792">
    <property type="entry name" value="OS02G0121500 PROTEIN"/>
    <property type="match status" value="1"/>
</dbReference>
<reference evidence="3 4" key="1">
    <citation type="submission" date="2025-04" db="UniProtKB">
        <authorList>
            <consortium name="RefSeq"/>
        </authorList>
    </citation>
    <scope>IDENTIFICATION</scope>
</reference>
<accession>A0A8N4F8M0</accession>
<keyword evidence="2" id="KW-1185">Reference proteome</keyword>
<proteinExistence type="predicted"/>
<gene>
    <name evidence="3 4" type="primary">LOC105054400</name>
</gene>
<dbReference type="PANTHER" id="PTHR34792:SF1">
    <property type="entry name" value="OS02G0121500 PROTEIN"/>
    <property type="match status" value="1"/>
</dbReference>
<feature type="region of interest" description="Disordered" evidence="1">
    <location>
        <begin position="252"/>
        <end position="322"/>
    </location>
</feature>
<evidence type="ECO:0000313" key="4">
    <source>
        <dbReference type="RefSeq" id="XP_029123184.1"/>
    </source>
</evidence>
<dbReference type="AlphaFoldDB" id="A0A8N4F8M0"/>
<name>A0A8N4F8M0_ELAGV</name>
<feature type="region of interest" description="Disordered" evidence="1">
    <location>
        <begin position="354"/>
        <end position="388"/>
    </location>
</feature>